<name>A0A371EM51_MUCPR</name>
<evidence type="ECO:0000313" key="3">
    <source>
        <dbReference type="EMBL" id="RDX67145.1"/>
    </source>
</evidence>
<dbReference type="EMBL" id="QJKJ01013122">
    <property type="protein sequence ID" value="RDX67145.1"/>
    <property type="molecule type" value="Genomic_DNA"/>
</dbReference>
<feature type="domain" description="Transposase (putative) gypsy type" evidence="2">
    <location>
        <begin position="39"/>
        <end position="98"/>
    </location>
</feature>
<keyword evidence="4" id="KW-1185">Reference proteome</keyword>
<reference evidence="3" key="1">
    <citation type="submission" date="2018-05" db="EMBL/GenBank/DDBJ databases">
        <title>Draft genome of Mucuna pruriens seed.</title>
        <authorList>
            <person name="Nnadi N.E."/>
            <person name="Vos R."/>
            <person name="Hasami M.H."/>
            <person name="Devisetty U.K."/>
            <person name="Aguiy J.C."/>
        </authorList>
    </citation>
    <scope>NUCLEOTIDE SEQUENCE [LARGE SCALE GENOMIC DNA]</scope>
    <source>
        <strain evidence="3">JCA_2017</strain>
    </source>
</reference>
<comment type="caution">
    <text evidence="3">The sequence shown here is derived from an EMBL/GenBank/DDBJ whole genome shotgun (WGS) entry which is preliminary data.</text>
</comment>
<sequence length="138" mass="15884">MALVSPLVVVYLVDASALTFMGPQEGETYFIYLYETYILDLGVTIPFDSFEIDVLNVLNVTPTQLHPNSWAVMQVFKVVCRCLHMEPTTAKFLHHYVVHHYVVHQYQKSGWISLIGIHKIYILNSYSSSCKDFKDGFF</sequence>
<keyword evidence="1" id="KW-0732">Signal</keyword>
<dbReference type="Pfam" id="PF04195">
    <property type="entry name" value="Transposase_28"/>
    <property type="match status" value="1"/>
</dbReference>
<dbReference type="AlphaFoldDB" id="A0A371EM51"/>
<accession>A0A371EM51</accession>
<feature type="signal peptide" evidence="1">
    <location>
        <begin position="1"/>
        <end position="17"/>
    </location>
</feature>
<protein>
    <recommendedName>
        <fullName evidence="2">Transposase (putative) gypsy type domain-containing protein</fullName>
    </recommendedName>
</protein>
<feature type="non-terminal residue" evidence="3">
    <location>
        <position position="1"/>
    </location>
</feature>
<evidence type="ECO:0000259" key="2">
    <source>
        <dbReference type="Pfam" id="PF04195"/>
    </source>
</evidence>
<proteinExistence type="predicted"/>
<evidence type="ECO:0000256" key="1">
    <source>
        <dbReference type="SAM" id="SignalP"/>
    </source>
</evidence>
<evidence type="ECO:0000313" key="4">
    <source>
        <dbReference type="Proteomes" id="UP000257109"/>
    </source>
</evidence>
<dbReference type="InterPro" id="IPR007321">
    <property type="entry name" value="Transposase_28"/>
</dbReference>
<organism evidence="3 4">
    <name type="scientific">Mucuna pruriens</name>
    <name type="common">Velvet bean</name>
    <name type="synonym">Dolichos pruriens</name>
    <dbReference type="NCBI Taxonomy" id="157652"/>
    <lineage>
        <taxon>Eukaryota</taxon>
        <taxon>Viridiplantae</taxon>
        <taxon>Streptophyta</taxon>
        <taxon>Embryophyta</taxon>
        <taxon>Tracheophyta</taxon>
        <taxon>Spermatophyta</taxon>
        <taxon>Magnoliopsida</taxon>
        <taxon>eudicotyledons</taxon>
        <taxon>Gunneridae</taxon>
        <taxon>Pentapetalae</taxon>
        <taxon>rosids</taxon>
        <taxon>fabids</taxon>
        <taxon>Fabales</taxon>
        <taxon>Fabaceae</taxon>
        <taxon>Papilionoideae</taxon>
        <taxon>50 kb inversion clade</taxon>
        <taxon>NPAAA clade</taxon>
        <taxon>indigoferoid/millettioid clade</taxon>
        <taxon>Phaseoleae</taxon>
        <taxon>Mucuna</taxon>
    </lineage>
</organism>
<gene>
    <name evidence="3" type="ORF">CR513_54008</name>
</gene>
<dbReference type="Proteomes" id="UP000257109">
    <property type="component" value="Unassembled WGS sequence"/>
</dbReference>
<feature type="chain" id="PRO_5016935416" description="Transposase (putative) gypsy type domain-containing protein" evidence="1">
    <location>
        <begin position="18"/>
        <end position="138"/>
    </location>
</feature>
<dbReference type="OrthoDB" id="1321796at2759"/>